<gene>
    <name evidence="1" type="ORF">CDAR_29291</name>
</gene>
<accession>A0AAV4RZ54</accession>
<evidence type="ECO:0000313" key="1">
    <source>
        <dbReference type="EMBL" id="GIY26662.1"/>
    </source>
</evidence>
<dbReference type="Proteomes" id="UP001054837">
    <property type="component" value="Unassembled WGS sequence"/>
</dbReference>
<organism evidence="1 2">
    <name type="scientific">Caerostris darwini</name>
    <dbReference type="NCBI Taxonomy" id="1538125"/>
    <lineage>
        <taxon>Eukaryota</taxon>
        <taxon>Metazoa</taxon>
        <taxon>Ecdysozoa</taxon>
        <taxon>Arthropoda</taxon>
        <taxon>Chelicerata</taxon>
        <taxon>Arachnida</taxon>
        <taxon>Araneae</taxon>
        <taxon>Araneomorphae</taxon>
        <taxon>Entelegynae</taxon>
        <taxon>Araneoidea</taxon>
        <taxon>Araneidae</taxon>
        <taxon>Caerostris</taxon>
    </lineage>
</organism>
<evidence type="ECO:0000313" key="2">
    <source>
        <dbReference type="Proteomes" id="UP001054837"/>
    </source>
</evidence>
<dbReference type="AlphaFoldDB" id="A0AAV4RZ54"/>
<proteinExistence type="predicted"/>
<name>A0AAV4RZ54_9ARAC</name>
<sequence>MTRRNRLSEISWRDHLIDTLELDCRPMGCYKCRCGRMKRDAGYHEDTNIVFSGRFAEVDWILTREDTDIEFSGRFAEVDWVLVRAMTELIGTDKLNK</sequence>
<comment type="caution">
    <text evidence="1">The sequence shown here is derived from an EMBL/GenBank/DDBJ whole genome shotgun (WGS) entry which is preliminary data.</text>
</comment>
<reference evidence="1 2" key="1">
    <citation type="submission" date="2021-06" db="EMBL/GenBank/DDBJ databases">
        <title>Caerostris darwini draft genome.</title>
        <authorList>
            <person name="Kono N."/>
            <person name="Arakawa K."/>
        </authorList>
    </citation>
    <scope>NUCLEOTIDE SEQUENCE [LARGE SCALE GENOMIC DNA]</scope>
</reference>
<dbReference type="EMBL" id="BPLQ01006962">
    <property type="protein sequence ID" value="GIY26662.1"/>
    <property type="molecule type" value="Genomic_DNA"/>
</dbReference>
<protein>
    <submittedName>
        <fullName evidence="1">Uncharacterized protein</fullName>
    </submittedName>
</protein>
<keyword evidence="2" id="KW-1185">Reference proteome</keyword>